<dbReference type="Gene3D" id="3.60.21.10">
    <property type="match status" value="1"/>
</dbReference>
<evidence type="ECO:0000256" key="1">
    <source>
        <dbReference type="ARBA" id="ARBA00022475"/>
    </source>
</evidence>
<evidence type="ECO:0000313" key="8">
    <source>
        <dbReference type="EMBL" id="TXB61681.1"/>
    </source>
</evidence>
<name>A0A5C6RH83_9BACT</name>
<proteinExistence type="predicted"/>
<evidence type="ECO:0000256" key="2">
    <source>
        <dbReference type="ARBA" id="ARBA00022519"/>
    </source>
</evidence>
<evidence type="ECO:0000256" key="6">
    <source>
        <dbReference type="ARBA" id="ARBA00023211"/>
    </source>
</evidence>
<accession>A0A5C6RH83</accession>
<dbReference type="EMBL" id="VOOR01000049">
    <property type="protein sequence ID" value="TXB61681.1"/>
    <property type="molecule type" value="Genomic_DNA"/>
</dbReference>
<keyword evidence="6" id="KW-0464">Manganese</keyword>
<feature type="domain" description="Calcineurin-like phosphoesterase" evidence="7">
    <location>
        <begin position="6"/>
        <end position="211"/>
    </location>
</feature>
<keyword evidence="1" id="KW-1003">Cell membrane</keyword>
<gene>
    <name evidence="8" type="ORF">FRY97_18035</name>
</gene>
<dbReference type="AlphaFoldDB" id="A0A5C6RH83"/>
<dbReference type="OrthoDB" id="9802481at2"/>
<dbReference type="Proteomes" id="UP000321580">
    <property type="component" value="Unassembled WGS sequence"/>
</dbReference>
<keyword evidence="4" id="KW-0378">Hydrolase</keyword>
<keyword evidence="3" id="KW-0479">Metal-binding</keyword>
<dbReference type="InterPro" id="IPR043461">
    <property type="entry name" value="LpxH-like"/>
</dbReference>
<dbReference type="SUPFAM" id="SSF56300">
    <property type="entry name" value="Metallo-dependent phosphatases"/>
    <property type="match status" value="1"/>
</dbReference>
<keyword evidence="5" id="KW-0472">Membrane</keyword>
<dbReference type="CDD" id="cd07398">
    <property type="entry name" value="MPP_YbbF-LpxH"/>
    <property type="match status" value="1"/>
</dbReference>
<dbReference type="InterPro" id="IPR004843">
    <property type="entry name" value="Calcineurin-like_PHP"/>
</dbReference>
<dbReference type="InterPro" id="IPR029052">
    <property type="entry name" value="Metallo-depent_PP-like"/>
</dbReference>
<organism evidence="8 9">
    <name type="scientific">Phaeodactylibacter luteus</name>
    <dbReference type="NCBI Taxonomy" id="1564516"/>
    <lineage>
        <taxon>Bacteria</taxon>
        <taxon>Pseudomonadati</taxon>
        <taxon>Bacteroidota</taxon>
        <taxon>Saprospiria</taxon>
        <taxon>Saprospirales</taxon>
        <taxon>Haliscomenobacteraceae</taxon>
        <taxon>Phaeodactylibacter</taxon>
    </lineage>
</organism>
<dbReference type="Pfam" id="PF00149">
    <property type="entry name" value="Metallophos"/>
    <property type="match status" value="1"/>
</dbReference>
<evidence type="ECO:0000256" key="4">
    <source>
        <dbReference type="ARBA" id="ARBA00022801"/>
    </source>
</evidence>
<reference evidence="8 9" key="1">
    <citation type="submission" date="2019-08" db="EMBL/GenBank/DDBJ databases">
        <title>Genome of Phaeodactylibacter luteus.</title>
        <authorList>
            <person name="Bowman J.P."/>
        </authorList>
    </citation>
    <scope>NUCLEOTIDE SEQUENCE [LARGE SCALE GENOMIC DNA]</scope>
    <source>
        <strain evidence="8 9">KCTC 42180</strain>
    </source>
</reference>
<evidence type="ECO:0000313" key="9">
    <source>
        <dbReference type="Proteomes" id="UP000321580"/>
    </source>
</evidence>
<keyword evidence="9" id="KW-1185">Reference proteome</keyword>
<dbReference type="GO" id="GO:0008758">
    <property type="term" value="F:UDP-2,3-diacylglucosamine hydrolase activity"/>
    <property type="evidence" value="ECO:0007669"/>
    <property type="project" value="TreeGrafter"/>
</dbReference>
<evidence type="ECO:0000259" key="7">
    <source>
        <dbReference type="Pfam" id="PF00149"/>
    </source>
</evidence>
<evidence type="ECO:0000256" key="3">
    <source>
        <dbReference type="ARBA" id="ARBA00022723"/>
    </source>
</evidence>
<dbReference type="GO" id="GO:0009245">
    <property type="term" value="P:lipid A biosynthetic process"/>
    <property type="evidence" value="ECO:0007669"/>
    <property type="project" value="TreeGrafter"/>
</dbReference>
<evidence type="ECO:0000256" key="5">
    <source>
        <dbReference type="ARBA" id="ARBA00023136"/>
    </source>
</evidence>
<keyword evidence="2" id="KW-0997">Cell inner membrane</keyword>
<dbReference type="PANTHER" id="PTHR34990">
    <property type="entry name" value="UDP-2,3-DIACYLGLUCOSAMINE HYDROLASE-RELATED"/>
    <property type="match status" value="1"/>
</dbReference>
<dbReference type="RefSeq" id="WP_147168968.1">
    <property type="nucleotide sequence ID" value="NZ_VOOR01000049.1"/>
</dbReference>
<dbReference type="GO" id="GO:0046872">
    <property type="term" value="F:metal ion binding"/>
    <property type="evidence" value="ECO:0007669"/>
    <property type="project" value="UniProtKB-KW"/>
</dbReference>
<comment type="caution">
    <text evidence="8">The sequence shown here is derived from an EMBL/GenBank/DDBJ whole genome shotgun (WGS) entry which is preliminary data.</text>
</comment>
<sequence>MPNPSKVYFASDFHLGVDARCSSAERERQVVRWLEQIREDAAAVYLVGDVFDFWFEYKTVVPKGYVRLLGKLAEIRDAGVPVYFFTGNHDMWVFRYFEEELGIPTYREPVLREIGGKKFFIGHGDGLGPGDHGYKFIKKVFANRWCQWLFERLHPNFGVGLANYWSQKSRAADSPELSRFLGPEKEWLVAYANRKVEALDVDYFVFGHRHLPIDYTLKNGHSRYINLGEWLHFNSYAVFDGQDVQLQFFEYEQGRVFGRDTVVDRL</sequence>
<dbReference type="GO" id="GO:0016020">
    <property type="term" value="C:membrane"/>
    <property type="evidence" value="ECO:0007669"/>
    <property type="project" value="GOC"/>
</dbReference>
<protein>
    <submittedName>
        <fullName evidence="8">UDP-2,3-diacylglucosamine diphosphatase</fullName>
    </submittedName>
</protein>
<dbReference type="PANTHER" id="PTHR34990:SF1">
    <property type="entry name" value="UDP-2,3-DIACYLGLUCOSAMINE HYDROLASE"/>
    <property type="match status" value="1"/>
</dbReference>